<evidence type="ECO:0008006" key="3">
    <source>
        <dbReference type="Google" id="ProtNLM"/>
    </source>
</evidence>
<dbReference type="Proteomes" id="UP000330807">
    <property type="component" value="Unassembled WGS sequence"/>
</dbReference>
<gene>
    <name evidence="1" type="ORF">LMKDKBCB_01395</name>
</gene>
<accession>A0A5K1IUB8</accession>
<dbReference type="InterPro" id="IPR024499">
    <property type="entry name" value="Mbeg1-like"/>
</dbReference>
<dbReference type="InterPro" id="IPR029058">
    <property type="entry name" value="AB_hydrolase_fold"/>
</dbReference>
<name>A0A5K1IUB8_9ACTN</name>
<sequence length="357" mass="39352">MSDTPNFLTYAQTAFDSFEERQFCAVDSLVFAWLSYLRLPGDMAELTDWQGLDVRELLRAECYRDMIDDLWDPEGSRALLEAVAASPRYRGVHVCGYRAVSDMVTTEQFAAMAFRCPVPAQESAARYVGEAADAIDGPLLCGGHSKGGNLAVYGAAMCSDVARERIERAYSHDGPGFVEEFLSGDAFASLSGRIDKTLPQSSIFGMMFETQEAYAIVESTEFSLLQHNPFSWVVSGCDFVYCERLSAGARYVDGSIREMLLAVSPGERERFVDALFSVFEATGAERFADIAGNLRESLPVMLQAAQGFDKDTRRLVSQTIVAILKCALLPKRPQIDTPAAGKSLAEQLEAWQSELLR</sequence>
<dbReference type="EMBL" id="CABWIH010000030">
    <property type="protein sequence ID" value="VWL92560.1"/>
    <property type="molecule type" value="Genomic_DNA"/>
</dbReference>
<reference evidence="1 2" key="1">
    <citation type="submission" date="2019-10" db="EMBL/GenBank/DDBJ databases">
        <authorList>
            <person name="Wolf R A."/>
        </authorList>
    </citation>
    <scope>NUCLEOTIDE SEQUENCE [LARGE SCALE GENOMIC DNA]</scope>
    <source>
        <strain evidence="1">Collinsella_aerofaciens_AK_138A</strain>
    </source>
</reference>
<dbReference type="Pfam" id="PF11187">
    <property type="entry name" value="Mbeg1-like"/>
    <property type="match status" value="1"/>
</dbReference>
<evidence type="ECO:0000313" key="2">
    <source>
        <dbReference type="Proteomes" id="UP000330807"/>
    </source>
</evidence>
<dbReference type="SUPFAM" id="SSF53474">
    <property type="entry name" value="alpha/beta-Hydrolases"/>
    <property type="match status" value="1"/>
</dbReference>
<dbReference type="RefSeq" id="WP_156063100.1">
    <property type="nucleotide sequence ID" value="NZ_CABWIH010000030.1"/>
</dbReference>
<evidence type="ECO:0000313" key="1">
    <source>
        <dbReference type="EMBL" id="VWL92560.1"/>
    </source>
</evidence>
<dbReference type="AlphaFoldDB" id="A0A5K1IUB8"/>
<organism evidence="1 2">
    <name type="scientific">Collinsella aerofaciens</name>
    <dbReference type="NCBI Taxonomy" id="74426"/>
    <lineage>
        <taxon>Bacteria</taxon>
        <taxon>Bacillati</taxon>
        <taxon>Actinomycetota</taxon>
        <taxon>Coriobacteriia</taxon>
        <taxon>Coriobacteriales</taxon>
        <taxon>Coriobacteriaceae</taxon>
        <taxon>Collinsella</taxon>
    </lineage>
</organism>
<proteinExistence type="predicted"/>
<protein>
    <recommendedName>
        <fullName evidence="3">DUF2974 domain-containing protein</fullName>
    </recommendedName>
</protein>